<evidence type="ECO:0000259" key="1">
    <source>
        <dbReference type="Pfam" id="PF10727"/>
    </source>
</evidence>
<evidence type="ECO:0000313" key="4">
    <source>
        <dbReference type="Proteomes" id="UP000240912"/>
    </source>
</evidence>
<feature type="domain" description="Putative oxidoreductase/dehydrogenase Rossmann-like" evidence="1">
    <location>
        <begin position="2"/>
        <end position="105"/>
    </location>
</feature>
<dbReference type="InterPro" id="IPR036291">
    <property type="entry name" value="NAD(P)-bd_dom_sf"/>
</dbReference>
<sequence length="253" mass="26851">MKIVIAGSGNVATQLGRALLGAGFPVAQVWSPTYANAAELAARLGAAAVAEAGGLDRDADLYVLAVKDDAIPAVAAGLAGVPGMVVHTSGTTPMHVLSKLPAHGVFYPLQTFSRFREIDFSDVPLCLEAGSTAVLEGLRTLAGRLSSRVYEVSSAQRRSLHVAAVFANNFSNHLFSIAAGVLNDSNLPFDLLRPLIRETAAKVQDGMPAEMQTGPAIRGDQQTIDRHLGMLQYKPEWARLYLDLSESIKKTGK</sequence>
<dbReference type="Pfam" id="PF10728">
    <property type="entry name" value="DUF2520"/>
    <property type="match status" value="1"/>
</dbReference>
<dbReference type="Pfam" id="PF10727">
    <property type="entry name" value="Rossmann-like"/>
    <property type="match status" value="1"/>
</dbReference>
<accession>A0A2T3HH41</accession>
<name>A0A2T3HH41_9SPHI</name>
<comment type="caution">
    <text evidence="3">The sequence shown here is derived from an EMBL/GenBank/DDBJ whole genome shotgun (WGS) entry which is preliminary data.</text>
</comment>
<evidence type="ECO:0000313" key="3">
    <source>
        <dbReference type="EMBL" id="PST81765.1"/>
    </source>
</evidence>
<dbReference type="InterPro" id="IPR037108">
    <property type="entry name" value="TM1727-like_C_sf"/>
</dbReference>
<dbReference type="AlphaFoldDB" id="A0A2T3HH41"/>
<dbReference type="InterPro" id="IPR008927">
    <property type="entry name" value="6-PGluconate_DH-like_C_sf"/>
</dbReference>
<feature type="domain" description="DUF2520" evidence="2">
    <location>
        <begin position="123"/>
        <end position="247"/>
    </location>
</feature>
<dbReference type="Proteomes" id="UP000240912">
    <property type="component" value="Unassembled WGS sequence"/>
</dbReference>
<dbReference type="RefSeq" id="WP_107217279.1">
    <property type="nucleotide sequence ID" value="NZ_KZ686272.1"/>
</dbReference>
<dbReference type="PANTHER" id="PTHR40459">
    <property type="entry name" value="CONSERVED HYPOTHETICAL ALANINE AND LEUCINE RICH PROTEIN"/>
    <property type="match status" value="1"/>
</dbReference>
<dbReference type="SUPFAM" id="SSF51735">
    <property type="entry name" value="NAD(P)-binding Rossmann-fold domains"/>
    <property type="match status" value="1"/>
</dbReference>
<dbReference type="InterPro" id="IPR018931">
    <property type="entry name" value="DUF2520"/>
</dbReference>
<dbReference type="Gene3D" id="3.40.50.720">
    <property type="entry name" value="NAD(P)-binding Rossmann-like Domain"/>
    <property type="match status" value="1"/>
</dbReference>
<reference evidence="3 4" key="1">
    <citation type="submission" date="2018-03" db="EMBL/GenBank/DDBJ databases">
        <authorList>
            <person name="Keele B.F."/>
        </authorList>
    </citation>
    <scope>NUCLEOTIDE SEQUENCE [LARGE SCALE GENOMIC DNA]</scope>
    <source>
        <strain evidence="3 4">YL28-9</strain>
    </source>
</reference>
<dbReference type="SUPFAM" id="SSF48179">
    <property type="entry name" value="6-phosphogluconate dehydrogenase C-terminal domain-like"/>
    <property type="match status" value="1"/>
</dbReference>
<dbReference type="OrthoDB" id="9810755at2"/>
<dbReference type="Gene3D" id="1.10.1040.20">
    <property type="entry name" value="ProC-like, C-terminal domain"/>
    <property type="match status" value="1"/>
</dbReference>
<organism evidence="3 4">
    <name type="scientific">Pedobacter yulinensis</name>
    <dbReference type="NCBI Taxonomy" id="2126353"/>
    <lineage>
        <taxon>Bacteria</taxon>
        <taxon>Pseudomonadati</taxon>
        <taxon>Bacteroidota</taxon>
        <taxon>Sphingobacteriia</taxon>
        <taxon>Sphingobacteriales</taxon>
        <taxon>Sphingobacteriaceae</taxon>
        <taxon>Pedobacter</taxon>
    </lineage>
</organism>
<dbReference type="PANTHER" id="PTHR40459:SF1">
    <property type="entry name" value="CONSERVED HYPOTHETICAL ALANINE AND LEUCINE RICH PROTEIN"/>
    <property type="match status" value="1"/>
</dbReference>
<keyword evidence="4" id="KW-1185">Reference proteome</keyword>
<evidence type="ECO:0000259" key="2">
    <source>
        <dbReference type="Pfam" id="PF10728"/>
    </source>
</evidence>
<dbReference type="EMBL" id="PYLS01000008">
    <property type="protein sequence ID" value="PST81765.1"/>
    <property type="molecule type" value="Genomic_DNA"/>
</dbReference>
<protein>
    <submittedName>
        <fullName evidence="3">DUF2520 domain-containing protein</fullName>
    </submittedName>
</protein>
<gene>
    <name evidence="3" type="ORF">C7T94_18005</name>
</gene>
<proteinExistence type="predicted"/>
<dbReference type="InterPro" id="IPR019665">
    <property type="entry name" value="OxRdtase/DH_put_Rossmann_dom"/>
</dbReference>